<sequence>MAIEEFSEWQQVRNSVTGRRILEPGVSERISTQQGRESLGASMPHLLPRAHKPGYRYTQLLKNSKGKKNVHKSIALSAKTAYAVPIRFLVDDQKHSLQNRVVDSEELWDNLTGGKLKANGRHKDPKMMSPTEQAALQTEREMMTVFDENRMKKTEIRHQSVSVIGFRKAFFNALVNPNKSKNNVAVNITHLYNLELSRCVNQCQIRQKIWSPQRVVCFLTTEKTSFAQATLFDLGVESPDLRVRLHCTLDGIRDWRGF</sequence>
<reference evidence="1 2" key="1">
    <citation type="journal article" date="2018" name="Biotechnol. Adv.">
        <title>Improved genomic resources and new bioinformatic workflow for the carcinogenic parasite Clonorchis sinensis: Biotechnological implications.</title>
        <authorList>
            <person name="Wang D."/>
            <person name="Korhonen P.K."/>
            <person name="Gasser R.B."/>
            <person name="Young N.D."/>
        </authorList>
    </citation>
    <scope>NUCLEOTIDE SEQUENCE [LARGE SCALE GENOMIC DNA]</scope>
    <source>
        <strain evidence="1">Cs-k2</strain>
    </source>
</reference>
<proteinExistence type="predicted"/>
<reference evidence="1 2" key="2">
    <citation type="journal article" date="2021" name="Genomics">
        <title>High-quality reference genome for Clonorchis sinensis.</title>
        <authorList>
            <person name="Young N.D."/>
            <person name="Stroehlein A.J."/>
            <person name="Kinkar L."/>
            <person name="Wang T."/>
            <person name="Sohn W.M."/>
            <person name="Chang B.C.H."/>
            <person name="Kaur P."/>
            <person name="Weisz D."/>
            <person name="Dudchenko O."/>
            <person name="Aiden E.L."/>
            <person name="Korhonen P.K."/>
            <person name="Gasser R.B."/>
        </authorList>
    </citation>
    <scope>NUCLEOTIDE SEQUENCE [LARGE SCALE GENOMIC DNA]</scope>
    <source>
        <strain evidence="1">Cs-k2</strain>
    </source>
</reference>
<keyword evidence="2" id="KW-1185">Reference proteome</keyword>
<dbReference type="InParanoid" id="A0A419PDG1"/>
<protein>
    <submittedName>
        <fullName evidence="1">Uncharacterized protein</fullName>
    </submittedName>
</protein>
<organism evidence="1 2">
    <name type="scientific">Clonorchis sinensis</name>
    <name type="common">Chinese liver fluke</name>
    <dbReference type="NCBI Taxonomy" id="79923"/>
    <lineage>
        <taxon>Eukaryota</taxon>
        <taxon>Metazoa</taxon>
        <taxon>Spiralia</taxon>
        <taxon>Lophotrochozoa</taxon>
        <taxon>Platyhelminthes</taxon>
        <taxon>Trematoda</taxon>
        <taxon>Digenea</taxon>
        <taxon>Opisthorchiida</taxon>
        <taxon>Opisthorchiata</taxon>
        <taxon>Opisthorchiidae</taxon>
        <taxon>Clonorchis</taxon>
    </lineage>
</organism>
<evidence type="ECO:0000313" key="2">
    <source>
        <dbReference type="Proteomes" id="UP000286415"/>
    </source>
</evidence>
<feature type="non-terminal residue" evidence="1">
    <location>
        <position position="258"/>
    </location>
</feature>
<comment type="caution">
    <text evidence="1">The sequence shown here is derived from an EMBL/GenBank/DDBJ whole genome shotgun (WGS) entry which is preliminary data.</text>
</comment>
<name>A0A419PDG1_CLOSI</name>
<evidence type="ECO:0000313" key="1">
    <source>
        <dbReference type="EMBL" id="KAG5447033.1"/>
    </source>
</evidence>
<dbReference type="AlphaFoldDB" id="A0A419PDG1"/>
<dbReference type="Proteomes" id="UP000286415">
    <property type="component" value="Unassembled WGS sequence"/>
</dbReference>
<dbReference type="EMBL" id="NIRI02000042">
    <property type="protein sequence ID" value="KAG5447033.1"/>
    <property type="molecule type" value="Genomic_DNA"/>
</dbReference>
<gene>
    <name evidence="1" type="ORF">CSKR_108881</name>
</gene>
<accession>A0A419PDG1</accession>